<dbReference type="GeneID" id="129786229"/>
<dbReference type="EMBL" id="GITU01011968">
    <property type="protein sequence ID" value="MBC1180671.1"/>
    <property type="molecule type" value="Transcribed_RNA"/>
</dbReference>
<dbReference type="InterPro" id="IPR027417">
    <property type="entry name" value="P-loop_NTPase"/>
</dbReference>
<dbReference type="GO" id="GO:0019205">
    <property type="term" value="F:nucleobase-containing compound kinase activity"/>
    <property type="evidence" value="ECO:0007669"/>
    <property type="project" value="InterPro"/>
</dbReference>
<evidence type="ECO:0000256" key="4">
    <source>
        <dbReference type="RuleBase" id="RU003330"/>
    </source>
</evidence>
<evidence type="ECO:0000256" key="3">
    <source>
        <dbReference type="ARBA" id="ARBA00022777"/>
    </source>
</evidence>
<accession>A0A7G3B463</accession>
<dbReference type="PROSITE" id="PS00113">
    <property type="entry name" value="ADENYLATE_KINASE"/>
    <property type="match status" value="1"/>
</dbReference>
<protein>
    <submittedName>
        <fullName evidence="5">Putative uridylate kinase/adenylate kinase</fullName>
    </submittedName>
</protein>
<evidence type="ECO:0000256" key="1">
    <source>
        <dbReference type="ARBA" id="ARBA00022679"/>
    </source>
</evidence>
<dbReference type="RefSeq" id="XP_055677066.1">
    <property type="nucleotide sequence ID" value="XM_055821091.1"/>
</dbReference>
<organism evidence="5">
    <name type="scientific">Lutzomyia longipalpis</name>
    <name type="common">Sand fly</name>
    <dbReference type="NCBI Taxonomy" id="7200"/>
    <lineage>
        <taxon>Eukaryota</taxon>
        <taxon>Metazoa</taxon>
        <taxon>Ecdysozoa</taxon>
        <taxon>Arthropoda</taxon>
        <taxon>Hexapoda</taxon>
        <taxon>Insecta</taxon>
        <taxon>Pterygota</taxon>
        <taxon>Neoptera</taxon>
        <taxon>Endopterygota</taxon>
        <taxon>Diptera</taxon>
        <taxon>Nematocera</taxon>
        <taxon>Psychodoidea</taxon>
        <taxon>Psychodidae</taxon>
        <taxon>Lutzomyia</taxon>
        <taxon>Lutzomyia</taxon>
    </lineage>
</organism>
<dbReference type="AlphaFoldDB" id="A0A7G3B463"/>
<dbReference type="InterPro" id="IPR000850">
    <property type="entry name" value="Adenylat/UMP-CMP_kin"/>
</dbReference>
<dbReference type="HAMAP" id="MF_00235">
    <property type="entry name" value="Adenylate_kinase_Adk"/>
    <property type="match status" value="1"/>
</dbReference>
<dbReference type="SUPFAM" id="SSF52540">
    <property type="entry name" value="P-loop containing nucleoside triphosphate hydrolases"/>
    <property type="match status" value="1"/>
</dbReference>
<dbReference type="CTD" id="203"/>
<reference evidence="5" key="1">
    <citation type="journal article" date="2020" name="BMC">
        <title>Leishmania infection induces a limited differential gene expression in the sand fly midgut.</title>
        <authorList>
            <person name="Coutinho-Abreu I.V."/>
            <person name="Serafim T.D."/>
            <person name="Meneses C."/>
            <person name="Kamhawi S."/>
            <person name="Oliveira F."/>
            <person name="Valenzuela J.G."/>
        </authorList>
    </citation>
    <scope>NUCLEOTIDE SEQUENCE</scope>
    <source>
        <strain evidence="5">Jacobina</strain>
        <tissue evidence="5">Midgut</tissue>
    </source>
</reference>
<dbReference type="VEuPathDB" id="VectorBase:LLONM1_003947"/>
<keyword evidence="2" id="KW-0547">Nucleotide-binding</keyword>
<sequence length="196" mass="21905">MGKEYKVPIVWILGGPGSGKGTQCDKIVAKYGFSHFSTGDLLREEVASGSELGKQLSDLMQRGDLVQNEHVLALLEKAMRKVEDSTVGYLIDGYPREKSQGAAFEATIAPVNLILYLECPEETMVQRILFRASQSAQVRADDNEATIKNRIHIFHTNTEEILSQYGDKVKRIPADRSIDEIFGDVEKYLDELLAKK</sequence>
<dbReference type="GO" id="GO:0005524">
    <property type="term" value="F:ATP binding"/>
    <property type="evidence" value="ECO:0007669"/>
    <property type="project" value="InterPro"/>
</dbReference>
<dbReference type="PANTHER" id="PTHR23359">
    <property type="entry name" value="NUCLEOTIDE KINASE"/>
    <property type="match status" value="1"/>
</dbReference>
<dbReference type="PRINTS" id="PR00094">
    <property type="entry name" value="ADENYLTKNASE"/>
</dbReference>
<dbReference type="InterPro" id="IPR033690">
    <property type="entry name" value="Adenylat_kinase_CS"/>
</dbReference>
<evidence type="ECO:0000256" key="2">
    <source>
        <dbReference type="ARBA" id="ARBA00022741"/>
    </source>
</evidence>
<dbReference type="Gene3D" id="3.40.50.300">
    <property type="entry name" value="P-loop containing nucleotide triphosphate hydrolases"/>
    <property type="match status" value="1"/>
</dbReference>
<comment type="similarity">
    <text evidence="4">Belongs to the adenylate kinase family.</text>
</comment>
<dbReference type="Pfam" id="PF00406">
    <property type="entry name" value="ADK"/>
    <property type="match status" value="1"/>
</dbReference>
<evidence type="ECO:0000313" key="5">
    <source>
        <dbReference type="EMBL" id="MBC1180671.1"/>
    </source>
</evidence>
<dbReference type="RefSeq" id="XP_055677067.1">
    <property type="nucleotide sequence ID" value="XM_055821092.1"/>
</dbReference>
<dbReference type="GO" id="GO:0006139">
    <property type="term" value="P:nucleobase-containing compound metabolic process"/>
    <property type="evidence" value="ECO:0007669"/>
    <property type="project" value="InterPro"/>
</dbReference>
<proteinExistence type="inferred from homology"/>
<dbReference type="CDD" id="cd01428">
    <property type="entry name" value="ADK"/>
    <property type="match status" value="1"/>
</dbReference>
<name>A0A7G3B463_LUTLO</name>
<keyword evidence="1 4" id="KW-0808">Transferase</keyword>
<keyword evidence="3 4" id="KW-0418">Kinase</keyword>